<name>A0AAV5HID0_9ROSI</name>
<dbReference type="GO" id="GO:0048046">
    <property type="term" value="C:apoplast"/>
    <property type="evidence" value="ECO:0007669"/>
    <property type="project" value="UniProtKB-SubCell"/>
</dbReference>
<dbReference type="SUPFAM" id="SSF101148">
    <property type="entry name" value="Plant invertase/pectin methylesterase inhibitor"/>
    <property type="match status" value="1"/>
</dbReference>
<organism evidence="9 10">
    <name type="scientific">Rubroshorea leprosula</name>
    <dbReference type="NCBI Taxonomy" id="152421"/>
    <lineage>
        <taxon>Eukaryota</taxon>
        <taxon>Viridiplantae</taxon>
        <taxon>Streptophyta</taxon>
        <taxon>Embryophyta</taxon>
        <taxon>Tracheophyta</taxon>
        <taxon>Spermatophyta</taxon>
        <taxon>Magnoliopsida</taxon>
        <taxon>eudicotyledons</taxon>
        <taxon>Gunneridae</taxon>
        <taxon>Pentapetalae</taxon>
        <taxon>rosids</taxon>
        <taxon>malvids</taxon>
        <taxon>Malvales</taxon>
        <taxon>Dipterocarpaceae</taxon>
        <taxon>Rubroshorea</taxon>
    </lineage>
</organism>
<keyword evidence="4 7" id="KW-0732">Signal</keyword>
<protein>
    <recommendedName>
        <fullName evidence="8">Pectinesterase inhibitor domain-containing protein</fullName>
    </recommendedName>
</protein>
<evidence type="ECO:0000256" key="1">
    <source>
        <dbReference type="ARBA" id="ARBA00004271"/>
    </source>
</evidence>
<dbReference type="PANTHER" id="PTHR31080">
    <property type="entry name" value="PECTINESTERASE INHIBITOR-LIKE"/>
    <property type="match status" value="1"/>
</dbReference>
<feature type="signal peptide" evidence="7">
    <location>
        <begin position="1"/>
        <end position="24"/>
    </location>
</feature>
<evidence type="ECO:0000256" key="4">
    <source>
        <dbReference type="ARBA" id="ARBA00022729"/>
    </source>
</evidence>
<evidence type="ECO:0000256" key="2">
    <source>
        <dbReference type="ARBA" id="ARBA00022523"/>
    </source>
</evidence>
<dbReference type="PANTHER" id="PTHR31080:SF12">
    <property type="entry name" value="PLANT INVERTASE_PECTIN METHYLESTERASE INHIBITOR"/>
    <property type="match status" value="1"/>
</dbReference>
<comment type="caution">
    <text evidence="9">The sequence shown here is derived from an EMBL/GenBank/DDBJ whole genome shotgun (WGS) entry which is preliminary data.</text>
</comment>
<dbReference type="Pfam" id="PF04043">
    <property type="entry name" value="PMEI"/>
    <property type="match status" value="1"/>
</dbReference>
<dbReference type="Gene3D" id="1.20.140.40">
    <property type="entry name" value="Invertase/pectin methylesterase inhibitor family protein"/>
    <property type="match status" value="1"/>
</dbReference>
<reference evidence="9 10" key="1">
    <citation type="journal article" date="2021" name="Commun. Biol.">
        <title>The genome of Shorea leprosula (Dipterocarpaceae) highlights the ecological relevance of drought in aseasonal tropical rainforests.</title>
        <authorList>
            <person name="Ng K.K.S."/>
            <person name="Kobayashi M.J."/>
            <person name="Fawcett J.A."/>
            <person name="Hatakeyama M."/>
            <person name="Paape T."/>
            <person name="Ng C.H."/>
            <person name="Ang C.C."/>
            <person name="Tnah L.H."/>
            <person name="Lee C.T."/>
            <person name="Nishiyama T."/>
            <person name="Sese J."/>
            <person name="O'Brien M.J."/>
            <person name="Copetti D."/>
            <person name="Mohd Noor M.I."/>
            <person name="Ong R.C."/>
            <person name="Putra M."/>
            <person name="Sireger I.Z."/>
            <person name="Indrioko S."/>
            <person name="Kosugi Y."/>
            <person name="Izuno A."/>
            <person name="Isagi Y."/>
            <person name="Lee S.L."/>
            <person name="Shimizu K.K."/>
        </authorList>
    </citation>
    <scope>NUCLEOTIDE SEQUENCE [LARGE SCALE GENOMIC DNA]</scope>
    <source>
        <strain evidence="9">214</strain>
    </source>
</reference>
<comment type="subcellular location">
    <subcellularLocation>
        <location evidence="1">Secreted</location>
        <location evidence="1">Extracellular space</location>
        <location evidence="1">Apoplast</location>
    </subcellularLocation>
</comment>
<dbReference type="FunFam" id="1.20.140.40:FF:000006">
    <property type="entry name" value="Pectinesterase inhibitor 3"/>
    <property type="match status" value="1"/>
</dbReference>
<sequence length="207" mass="23299">MAKFSFSLALLFVYVLCIIGTVEPGNPRGRQSRGRPYIEACQGTRFPDLCIRCLSGFPNSTIQNPQQLAQVALSVSLYRARHTRSFLLDVAKQLERMKAREYPTVKDCLQQIDDSVFQLSQSIRELRRMETAPVSDDFFWHISNVETWTSAALTDASTCLDEFPAGRNTSKLKATIKGKVLNVAQVTSNALALFHRYAAKYQTKTNP</sequence>
<dbReference type="SMART" id="SM00856">
    <property type="entry name" value="PMEI"/>
    <property type="match status" value="1"/>
</dbReference>
<feature type="chain" id="PRO_5043719450" description="Pectinesterase inhibitor domain-containing protein" evidence="7">
    <location>
        <begin position="25"/>
        <end position="207"/>
    </location>
</feature>
<dbReference type="CDD" id="cd15798">
    <property type="entry name" value="PMEI-like_3"/>
    <property type="match status" value="1"/>
</dbReference>
<evidence type="ECO:0000256" key="6">
    <source>
        <dbReference type="ARBA" id="ARBA00038471"/>
    </source>
</evidence>
<keyword evidence="3" id="KW-0964">Secreted</keyword>
<dbReference type="Proteomes" id="UP001054252">
    <property type="component" value="Unassembled WGS sequence"/>
</dbReference>
<dbReference type="GO" id="GO:0004857">
    <property type="term" value="F:enzyme inhibitor activity"/>
    <property type="evidence" value="ECO:0007669"/>
    <property type="project" value="InterPro"/>
</dbReference>
<feature type="domain" description="Pectinesterase inhibitor" evidence="8">
    <location>
        <begin position="33"/>
        <end position="193"/>
    </location>
</feature>
<dbReference type="NCBIfam" id="TIGR01614">
    <property type="entry name" value="PME_inhib"/>
    <property type="match status" value="1"/>
</dbReference>
<evidence type="ECO:0000259" key="8">
    <source>
        <dbReference type="SMART" id="SM00856"/>
    </source>
</evidence>
<accession>A0AAV5HID0</accession>
<keyword evidence="2" id="KW-0052">Apoplast</keyword>
<evidence type="ECO:0000256" key="5">
    <source>
        <dbReference type="ARBA" id="ARBA00023157"/>
    </source>
</evidence>
<comment type="similarity">
    <text evidence="6">Belongs to the PMEI family.</text>
</comment>
<gene>
    <name evidence="9" type="ORF">SLEP1_g2683</name>
</gene>
<evidence type="ECO:0000313" key="9">
    <source>
        <dbReference type="EMBL" id="GKU88413.1"/>
    </source>
</evidence>
<evidence type="ECO:0000256" key="3">
    <source>
        <dbReference type="ARBA" id="ARBA00022525"/>
    </source>
</evidence>
<dbReference type="AlphaFoldDB" id="A0AAV5HID0"/>
<evidence type="ECO:0000256" key="7">
    <source>
        <dbReference type="SAM" id="SignalP"/>
    </source>
</evidence>
<dbReference type="InterPro" id="IPR051955">
    <property type="entry name" value="PME_Inhibitor"/>
</dbReference>
<proteinExistence type="inferred from homology"/>
<keyword evidence="5" id="KW-1015">Disulfide bond</keyword>
<keyword evidence="10" id="KW-1185">Reference proteome</keyword>
<dbReference type="EMBL" id="BPVZ01000002">
    <property type="protein sequence ID" value="GKU88413.1"/>
    <property type="molecule type" value="Genomic_DNA"/>
</dbReference>
<dbReference type="InterPro" id="IPR035513">
    <property type="entry name" value="Invertase/methylesterase_inhib"/>
</dbReference>
<evidence type="ECO:0000313" key="10">
    <source>
        <dbReference type="Proteomes" id="UP001054252"/>
    </source>
</evidence>
<dbReference type="InterPro" id="IPR006501">
    <property type="entry name" value="Pectinesterase_inhib_dom"/>
</dbReference>